<dbReference type="Gene3D" id="3.40.250.10">
    <property type="entry name" value="Rhodanese-like domain"/>
    <property type="match status" value="2"/>
</dbReference>
<keyword evidence="2" id="KW-0808">Transferase</keyword>
<reference evidence="5 6" key="1">
    <citation type="journal article" date="2012" name="ISME J.">
        <title>Nitrification expanded: discovery, physiology and genomics of a nitrite-oxidizing bacterium from the phylum Chloroflexi.</title>
        <authorList>
            <person name="Sorokin D.Y."/>
            <person name="Lucker S."/>
            <person name="Vejmelkova D."/>
            <person name="Kostrikina N.A."/>
            <person name="Kleerebezem R."/>
            <person name="Rijpstra W.I."/>
            <person name="Damste J.S."/>
            <person name="Le Paslier D."/>
            <person name="Muyzer G."/>
            <person name="Wagner M."/>
            <person name="van Loosdrecht M.C."/>
            <person name="Daims H."/>
        </authorList>
    </citation>
    <scope>NUCLEOTIDE SEQUENCE [LARGE SCALE GENOMIC DNA]</scope>
    <source>
        <strain evidence="6">none</strain>
    </source>
</reference>
<dbReference type="InterPro" id="IPR001763">
    <property type="entry name" value="Rhodanese-like_dom"/>
</dbReference>
<evidence type="ECO:0000256" key="2">
    <source>
        <dbReference type="RuleBase" id="RU000507"/>
    </source>
</evidence>
<dbReference type="RefSeq" id="WP_008475959.1">
    <property type="nucleotide sequence ID" value="NZ_CAGS01000103.1"/>
</dbReference>
<dbReference type="OrthoDB" id="9808735at2"/>
<dbReference type="InterPro" id="IPR001307">
    <property type="entry name" value="Thiosulphate_STrfase_CS"/>
</dbReference>
<dbReference type="CDD" id="cd01449">
    <property type="entry name" value="TST_Repeat_2"/>
    <property type="match status" value="1"/>
</dbReference>
<gene>
    <name evidence="5" type="ORF">NITHO_1910013</name>
</gene>
<protein>
    <recommendedName>
        <fullName evidence="2">Sulfurtransferase</fullName>
    </recommendedName>
</protein>
<dbReference type="Proteomes" id="UP000004221">
    <property type="component" value="Unassembled WGS sequence"/>
</dbReference>
<dbReference type="SMART" id="SM00450">
    <property type="entry name" value="RHOD"/>
    <property type="match status" value="2"/>
</dbReference>
<name>I4EEM6_9BACT</name>
<evidence type="ECO:0000313" key="6">
    <source>
        <dbReference type="Proteomes" id="UP000004221"/>
    </source>
</evidence>
<dbReference type="PROSITE" id="PS50206">
    <property type="entry name" value="RHODANESE_3"/>
    <property type="match status" value="2"/>
</dbReference>
<dbReference type="EMBL" id="CAGS01000103">
    <property type="protein sequence ID" value="CCF83138.1"/>
    <property type="molecule type" value="Genomic_DNA"/>
</dbReference>
<evidence type="ECO:0000256" key="3">
    <source>
        <dbReference type="SAM" id="SignalP"/>
    </source>
</evidence>
<dbReference type="GO" id="GO:0004792">
    <property type="term" value="F:thiosulfate-cyanide sulfurtransferase activity"/>
    <property type="evidence" value="ECO:0007669"/>
    <property type="project" value="InterPro"/>
</dbReference>
<proteinExistence type="predicted"/>
<organism evidence="5 6">
    <name type="scientific">Nitrolancea hollandica Lb</name>
    <dbReference type="NCBI Taxonomy" id="1129897"/>
    <lineage>
        <taxon>Bacteria</taxon>
        <taxon>Pseudomonadati</taxon>
        <taxon>Thermomicrobiota</taxon>
        <taxon>Thermomicrobia</taxon>
        <taxon>Sphaerobacterales</taxon>
        <taxon>Sphaerobacterineae</taxon>
        <taxon>Sphaerobacteraceae</taxon>
        <taxon>Nitrolancea</taxon>
    </lineage>
</organism>
<dbReference type="PANTHER" id="PTHR43855">
    <property type="entry name" value="THIOSULFATE SULFURTRANSFERASE"/>
    <property type="match status" value="1"/>
</dbReference>
<dbReference type="PROSITE" id="PS00683">
    <property type="entry name" value="RHODANESE_2"/>
    <property type="match status" value="1"/>
</dbReference>
<keyword evidence="1" id="KW-0677">Repeat</keyword>
<dbReference type="PANTHER" id="PTHR43855:SF1">
    <property type="entry name" value="THIOSULFATE SULFURTRANSFERASE"/>
    <property type="match status" value="1"/>
</dbReference>
<accession>I4EEM6</accession>
<keyword evidence="3" id="KW-0732">Signal</keyword>
<evidence type="ECO:0000256" key="1">
    <source>
        <dbReference type="ARBA" id="ARBA00022737"/>
    </source>
</evidence>
<evidence type="ECO:0000259" key="4">
    <source>
        <dbReference type="PROSITE" id="PS50206"/>
    </source>
</evidence>
<dbReference type="InterPro" id="IPR036873">
    <property type="entry name" value="Rhodanese-like_dom_sf"/>
</dbReference>
<feature type="domain" description="Rhodanese" evidence="4">
    <location>
        <begin position="188"/>
        <end position="301"/>
    </location>
</feature>
<feature type="chain" id="PRO_5003689422" description="Sulfurtransferase" evidence="3">
    <location>
        <begin position="23"/>
        <end position="313"/>
    </location>
</feature>
<keyword evidence="6" id="KW-1185">Reference proteome</keyword>
<dbReference type="InterPro" id="IPR051126">
    <property type="entry name" value="Thiosulfate_sulfurtransferase"/>
</dbReference>
<feature type="signal peptide" evidence="3">
    <location>
        <begin position="1"/>
        <end position="22"/>
    </location>
</feature>
<dbReference type="Pfam" id="PF00581">
    <property type="entry name" value="Rhodanese"/>
    <property type="match status" value="2"/>
</dbReference>
<evidence type="ECO:0000313" key="5">
    <source>
        <dbReference type="EMBL" id="CCF83138.1"/>
    </source>
</evidence>
<feature type="domain" description="Rhodanese" evidence="4">
    <location>
        <begin position="50"/>
        <end position="158"/>
    </location>
</feature>
<dbReference type="CDD" id="cd01448">
    <property type="entry name" value="TST_Repeat_1"/>
    <property type="match status" value="1"/>
</dbReference>
<dbReference type="AlphaFoldDB" id="I4EEM6"/>
<dbReference type="SUPFAM" id="SSF52821">
    <property type="entry name" value="Rhodanese/Cell cycle control phosphatase"/>
    <property type="match status" value="2"/>
</dbReference>
<comment type="caution">
    <text evidence="5">The sequence shown here is derived from an EMBL/GenBank/DDBJ whole genome shotgun (WGS) entry which is preliminary data.</text>
</comment>
<sequence length="313" mass="34029">MLALLLLVLAAPACGQSSPPIAASGTAYRPDQYPNGRFLVNVDWLAAHLDDPSIRIIDLSPLADYRSGHIPGASHAWWQDTIEIHNDTYGMLVNEEGRAKLIREAGITPDTTVVLYDASGGRFAARFLWVLNAIGFDHAAILNGGRQAWQAAGHAFVRDTPAIAPGTLEQRLNYDVLISADTLREHLHDASIAIVDSRTPEEQHETWFDKLRIGRIPGAVTIPATELVQAGSVPYYADPQQLRQRFIDNGITPEKTVVVYGQHGTLAAQTYVVLRLLGYPSVKVYDGSWAEWGARDDLPIEPLPGQAGAGKGG</sequence>